<dbReference type="Proteomes" id="UP000502345">
    <property type="component" value="Chromosome"/>
</dbReference>
<protein>
    <submittedName>
        <fullName evidence="2">Uncharacterized protein</fullName>
    </submittedName>
</protein>
<reference evidence="2 3" key="1">
    <citation type="submission" date="2020-03" db="EMBL/GenBank/DDBJ databases">
        <title>Screen low temperature-resistant strains for efficient degradation of petroleum hydrocarbons under the low temperature.</title>
        <authorList>
            <person name="Wang Y."/>
            <person name="Chen J."/>
        </authorList>
    </citation>
    <scope>NUCLEOTIDE SEQUENCE [LARGE SCALE GENOMIC DNA]</scope>
    <source>
        <strain evidence="2 3">KB1</strain>
    </source>
</reference>
<evidence type="ECO:0000313" key="2">
    <source>
        <dbReference type="EMBL" id="QIP41086.1"/>
    </source>
</evidence>
<keyword evidence="1" id="KW-0812">Transmembrane</keyword>
<organism evidence="2 3">
    <name type="scientific">Rhodococcus erythropolis</name>
    <name type="common">Arthrobacter picolinophilus</name>
    <dbReference type="NCBI Taxonomy" id="1833"/>
    <lineage>
        <taxon>Bacteria</taxon>
        <taxon>Bacillati</taxon>
        <taxon>Actinomycetota</taxon>
        <taxon>Actinomycetes</taxon>
        <taxon>Mycobacteriales</taxon>
        <taxon>Nocardiaceae</taxon>
        <taxon>Rhodococcus</taxon>
        <taxon>Rhodococcus erythropolis group</taxon>
    </lineage>
</organism>
<evidence type="ECO:0000313" key="3">
    <source>
        <dbReference type="Proteomes" id="UP000502345"/>
    </source>
</evidence>
<keyword evidence="1" id="KW-0472">Membrane</keyword>
<name>A0A6G9CWK0_RHOER</name>
<keyword evidence="1" id="KW-1133">Transmembrane helix</keyword>
<sequence length="76" mass="8683">MAAALRHGFEGIRDLRRGVGQFRCHRRRILVVVPLGLSCCVLIPVLESRIVEFEHLFQPHLEDPEHVAYVGGILQR</sequence>
<proteinExistence type="predicted"/>
<evidence type="ECO:0000256" key="1">
    <source>
        <dbReference type="SAM" id="Phobius"/>
    </source>
</evidence>
<feature type="transmembrane region" description="Helical" evidence="1">
    <location>
        <begin position="29"/>
        <end position="46"/>
    </location>
</feature>
<dbReference type="AlphaFoldDB" id="A0A6G9CWK0"/>
<gene>
    <name evidence="2" type="ORF">G9444_3842</name>
</gene>
<dbReference type="EMBL" id="CP050124">
    <property type="protein sequence ID" value="QIP41086.1"/>
    <property type="molecule type" value="Genomic_DNA"/>
</dbReference>
<accession>A0A6G9CWK0</accession>